<dbReference type="Proteomes" id="UP000249451">
    <property type="component" value="Unassembled WGS sequence"/>
</dbReference>
<name>A0A2W5B292_9CORY</name>
<dbReference type="EMBL" id="QFNY01000163">
    <property type="protein sequence ID" value="PZO99923.1"/>
    <property type="molecule type" value="Genomic_DNA"/>
</dbReference>
<gene>
    <name evidence="1" type="ORF">DI609_07355</name>
</gene>
<comment type="caution">
    <text evidence="1">The sequence shown here is derived from an EMBL/GenBank/DDBJ whole genome shotgun (WGS) entry which is preliminary data.</text>
</comment>
<organism evidence="1 2">
    <name type="scientific">Corynebacterium urealyticum</name>
    <dbReference type="NCBI Taxonomy" id="43771"/>
    <lineage>
        <taxon>Bacteria</taxon>
        <taxon>Bacillati</taxon>
        <taxon>Actinomycetota</taxon>
        <taxon>Actinomycetes</taxon>
        <taxon>Mycobacteriales</taxon>
        <taxon>Corynebacteriaceae</taxon>
        <taxon>Corynebacterium</taxon>
    </lineage>
</organism>
<sequence length="123" mass="13007">MQLAPKYQVRGEVTDQKWLGSAHATDNARTITIDGTKLDAFTERGYVPAGTPLTEATGGKFAPATASDELAGFLLVDQPVGSTSDVIAPLLDHGSIRVKFLPEGAPDVTAMPANPHFIFVKEA</sequence>
<proteinExistence type="predicted"/>
<evidence type="ECO:0000313" key="2">
    <source>
        <dbReference type="Proteomes" id="UP000249451"/>
    </source>
</evidence>
<reference evidence="1 2" key="1">
    <citation type="submission" date="2017-11" db="EMBL/GenBank/DDBJ databases">
        <title>Infants hospitalized years apart are colonized by the same room-sourced microbial strains.</title>
        <authorList>
            <person name="Brooks B."/>
            <person name="Olm M.R."/>
            <person name="Firek B.A."/>
            <person name="Baker R."/>
            <person name="Thomas B.C."/>
            <person name="Morowitz M.J."/>
            <person name="Banfield J.F."/>
        </authorList>
    </citation>
    <scope>NUCLEOTIDE SEQUENCE [LARGE SCALE GENOMIC DNA]</scope>
    <source>
        <strain evidence="1">S2_012_000_R3_87</strain>
    </source>
</reference>
<protein>
    <recommendedName>
        <fullName evidence="3">Head decoration protein</fullName>
    </recommendedName>
</protein>
<dbReference type="AlphaFoldDB" id="A0A2W5B292"/>
<accession>A0A2W5B292</accession>
<evidence type="ECO:0000313" key="1">
    <source>
        <dbReference type="EMBL" id="PZO99923.1"/>
    </source>
</evidence>
<evidence type="ECO:0008006" key="3">
    <source>
        <dbReference type="Google" id="ProtNLM"/>
    </source>
</evidence>